<accession>A0A8J7RU87</accession>
<evidence type="ECO:0000313" key="1">
    <source>
        <dbReference type="EMBL" id="MBP3193062.1"/>
    </source>
</evidence>
<name>A0A8J7RU87_9BACT</name>
<reference evidence="1" key="1">
    <citation type="submission" date="2021-02" db="EMBL/GenBank/DDBJ databases">
        <title>Natronogracilivirga saccharolytica gen. nov. sp. nov. a new anaerobic, haloalkiliphilic carbohydrate-fermenting bacterium from soda lake and proposing of Cyclonatronumiaceae fam. nov. in the phylum Balneolaeota.</title>
        <authorList>
            <person name="Zhilina T.N."/>
            <person name="Sorokin D.Y."/>
            <person name="Zavarzina D.G."/>
            <person name="Toshchakov S.V."/>
            <person name="Kublanov I.V."/>
        </authorList>
    </citation>
    <scope>NUCLEOTIDE SEQUENCE</scope>
    <source>
        <strain evidence="1">Z-1702</strain>
    </source>
</reference>
<evidence type="ECO:0000313" key="2">
    <source>
        <dbReference type="Proteomes" id="UP000673975"/>
    </source>
</evidence>
<dbReference type="EMBL" id="JAFIDN010000007">
    <property type="protein sequence ID" value="MBP3193062.1"/>
    <property type="molecule type" value="Genomic_DNA"/>
</dbReference>
<organism evidence="1 2">
    <name type="scientific">Natronogracilivirga saccharolytica</name>
    <dbReference type="NCBI Taxonomy" id="2812953"/>
    <lineage>
        <taxon>Bacteria</taxon>
        <taxon>Pseudomonadati</taxon>
        <taxon>Balneolota</taxon>
        <taxon>Balneolia</taxon>
        <taxon>Balneolales</taxon>
        <taxon>Cyclonatronaceae</taxon>
        <taxon>Natronogracilivirga</taxon>
    </lineage>
</organism>
<proteinExistence type="predicted"/>
<keyword evidence="2" id="KW-1185">Reference proteome</keyword>
<dbReference type="AlphaFoldDB" id="A0A8J7RU87"/>
<dbReference type="RefSeq" id="WP_210512333.1">
    <property type="nucleotide sequence ID" value="NZ_JAFIDN010000007.1"/>
</dbReference>
<protein>
    <submittedName>
        <fullName evidence="1">Uncharacterized protein</fullName>
    </submittedName>
</protein>
<comment type="caution">
    <text evidence="1">The sequence shown here is derived from an EMBL/GenBank/DDBJ whole genome shotgun (WGS) entry which is preliminary data.</text>
</comment>
<dbReference type="Proteomes" id="UP000673975">
    <property type="component" value="Unassembled WGS sequence"/>
</dbReference>
<sequence>MERANQIIIQTQDEPEDAYRNIASILTGQGLTISSSDPVLYSITTERKQLDASFIDEAITSRAIIQISSQVRSTSNNTQILLTGRLWIGGAERQIERRTARGQARNAWNALNDLANKYPNGRLMYARN</sequence>
<gene>
    <name evidence="1" type="ORF">NATSA_10340</name>
</gene>